<evidence type="ECO:0000256" key="1">
    <source>
        <dbReference type="SAM" id="Phobius"/>
    </source>
</evidence>
<dbReference type="AlphaFoldDB" id="A0AA42CSP1"/>
<dbReference type="Proteomes" id="UP001165565">
    <property type="component" value="Unassembled WGS sequence"/>
</dbReference>
<dbReference type="EMBL" id="JANFAV010000001">
    <property type="protein sequence ID" value="MCW6533553.1"/>
    <property type="molecule type" value="Genomic_DNA"/>
</dbReference>
<dbReference type="RefSeq" id="WP_179514182.1">
    <property type="nucleotide sequence ID" value="NZ_JANFAV010000001.1"/>
</dbReference>
<feature type="transmembrane region" description="Helical" evidence="1">
    <location>
        <begin position="49"/>
        <end position="67"/>
    </location>
</feature>
<name>A0AA42CSP1_9SPHN</name>
<organism evidence="2 3">
    <name type="scientific">Sphingomonas lycopersici</name>
    <dbReference type="NCBI Taxonomy" id="2951807"/>
    <lineage>
        <taxon>Bacteria</taxon>
        <taxon>Pseudomonadati</taxon>
        <taxon>Pseudomonadota</taxon>
        <taxon>Alphaproteobacteria</taxon>
        <taxon>Sphingomonadales</taxon>
        <taxon>Sphingomonadaceae</taxon>
        <taxon>Sphingomonas</taxon>
    </lineage>
</organism>
<evidence type="ECO:0000313" key="2">
    <source>
        <dbReference type="EMBL" id="MCW6533553.1"/>
    </source>
</evidence>
<sequence>MTRQPESGAPVAPACRCDRARSCWYDNVSGGGSLPCHCASCRRAFHMEMLAGIAIAAASAVVIVAIAG</sequence>
<keyword evidence="1" id="KW-1133">Transmembrane helix</keyword>
<keyword evidence="3" id="KW-1185">Reference proteome</keyword>
<reference evidence="2" key="1">
    <citation type="submission" date="2022-06" db="EMBL/GenBank/DDBJ databases">
        <title>Sphingomonas sp. nov. isolated from rhizosphere soil of tomato.</title>
        <authorList>
            <person name="Dong H."/>
            <person name="Gao R."/>
        </authorList>
    </citation>
    <scope>NUCLEOTIDE SEQUENCE</scope>
    <source>
        <strain evidence="2">MMSM24</strain>
    </source>
</reference>
<keyword evidence="1" id="KW-0472">Membrane</keyword>
<comment type="caution">
    <text evidence="2">The sequence shown here is derived from an EMBL/GenBank/DDBJ whole genome shotgun (WGS) entry which is preliminary data.</text>
</comment>
<evidence type="ECO:0000313" key="3">
    <source>
        <dbReference type="Proteomes" id="UP001165565"/>
    </source>
</evidence>
<accession>A0AA42CSP1</accession>
<proteinExistence type="predicted"/>
<gene>
    <name evidence="2" type="ORF">NEE01_02005</name>
</gene>
<keyword evidence="1" id="KW-0812">Transmembrane</keyword>
<protein>
    <submittedName>
        <fullName evidence="2">Uncharacterized protein</fullName>
    </submittedName>
</protein>